<dbReference type="InterPro" id="IPR038186">
    <property type="entry name" value="CHAD_dom_sf"/>
</dbReference>
<sequence>MSEFHRFVVDGIIDPAVTLAAFAEQVGLSENEAEEFDRRFFDTPDGRLHADQSTLEVRNSVEFPLMCSLVWLKGGQVLASARVESGFSPDFAGSLPAGPAFDRLRELVEMRRFLPVATVRSRLSTGGHLDAEEKTTARVHIDLPSLPDGRSLPALIEVRAVRGYEAETAGLLRAMRAHEAFEPSDLSTADFARAMVGASPYLPGKLSLQLDDRASADEVWRVVLRELHEAMTANFRGTVEDVDSEYLHDFRVAVRRTRSVLQEGRGVLTPAARDHFRDGFKWLGDITTPTRDADVHLLDYPNMIAALSPEYAEALAPLHELLLSRQRSCQAQLALDLRSTRRAQLGAEWAEFLSGEGPWMDRSSGESGDAAEADRRARDVAAERIERAHSRLVRDGRTIDGSSEPEALHDLRKDAKRLRYLLECFGSLFPAEDLSVAVKPLKSLQDVLGEFQDTEVQAHALAQFGRQLDTEGASTDTILAMGGAIEQLSVRQSRARREFAARFESFDSREVEHAYASITGTGTTKSKKRKKKNR</sequence>
<protein>
    <submittedName>
        <fullName evidence="3">Unannotated protein</fullName>
    </submittedName>
</protein>
<dbReference type="AlphaFoldDB" id="A0A6J5YL55"/>
<organism evidence="3">
    <name type="scientific">freshwater metagenome</name>
    <dbReference type="NCBI Taxonomy" id="449393"/>
    <lineage>
        <taxon>unclassified sequences</taxon>
        <taxon>metagenomes</taxon>
        <taxon>ecological metagenomes</taxon>
    </lineage>
</organism>
<dbReference type="PROSITE" id="PS51708">
    <property type="entry name" value="CHAD"/>
    <property type="match status" value="1"/>
</dbReference>
<dbReference type="Gene3D" id="1.40.20.10">
    <property type="entry name" value="CHAD domain"/>
    <property type="match status" value="1"/>
</dbReference>
<feature type="region of interest" description="Disordered" evidence="1">
    <location>
        <begin position="358"/>
        <end position="378"/>
    </location>
</feature>
<feature type="domain" description="CHAD" evidence="2">
    <location>
        <begin position="213"/>
        <end position="508"/>
    </location>
</feature>
<evidence type="ECO:0000313" key="3">
    <source>
        <dbReference type="EMBL" id="CAB4324262.1"/>
    </source>
</evidence>
<proteinExistence type="predicted"/>
<dbReference type="EMBL" id="CAEMXZ010000123">
    <property type="protein sequence ID" value="CAB4324262.1"/>
    <property type="molecule type" value="Genomic_DNA"/>
</dbReference>
<reference evidence="3" key="1">
    <citation type="submission" date="2020-05" db="EMBL/GenBank/DDBJ databases">
        <authorList>
            <person name="Chiriac C."/>
            <person name="Salcher M."/>
            <person name="Ghai R."/>
            <person name="Kavagutti S V."/>
        </authorList>
    </citation>
    <scope>NUCLEOTIDE SEQUENCE</scope>
</reference>
<dbReference type="Pfam" id="PF05235">
    <property type="entry name" value="CHAD"/>
    <property type="match status" value="1"/>
</dbReference>
<dbReference type="InterPro" id="IPR007899">
    <property type="entry name" value="CHAD_dom"/>
</dbReference>
<dbReference type="PANTHER" id="PTHR39339:SF1">
    <property type="entry name" value="CHAD DOMAIN-CONTAINING PROTEIN"/>
    <property type="match status" value="1"/>
</dbReference>
<evidence type="ECO:0000259" key="2">
    <source>
        <dbReference type="PROSITE" id="PS51708"/>
    </source>
</evidence>
<name>A0A6J5YL55_9ZZZZ</name>
<gene>
    <name evidence="3" type="ORF">UFOPK1392_02027</name>
</gene>
<accession>A0A6J5YL55</accession>
<dbReference type="SMART" id="SM00880">
    <property type="entry name" value="CHAD"/>
    <property type="match status" value="1"/>
</dbReference>
<dbReference type="PANTHER" id="PTHR39339">
    <property type="entry name" value="SLR1444 PROTEIN"/>
    <property type="match status" value="1"/>
</dbReference>
<evidence type="ECO:0000256" key="1">
    <source>
        <dbReference type="SAM" id="MobiDB-lite"/>
    </source>
</evidence>